<name>A0A6S7J500_PARCT</name>
<sequence length="162" mass="18607">MPQEELSNEEKLCAGKFASETRSLMFLHGNGVLTEGLKENFRVFHDFSVRCGVPMGSVLITDRDQCRKCTRVLQVDEKTHVIVIYHIGSYLGTRITKWCRKCKIYEHYGYWTESGNRCFNEDCLEQEFLLTPKETAYHIPLLEKCESLLVVGAVPFSTFASL</sequence>
<comment type="caution">
    <text evidence="1">The sequence shown here is derived from an EMBL/GenBank/DDBJ whole genome shotgun (WGS) entry which is preliminary data.</text>
</comment>
<gene>
    <name evidence="1" type="ORF">PACLA_8A017347</name>
</gene>
<evidence type="ECO:0000313" key="2">
    <source>
        <dbReference type="Proteomes" id="UP001152795"/>
    </source>
</evidence>
<dbReference type="EMBL" id="CACRXK020013403">
    <property type="protein sequence ID" value="CAB4025084.1"/>
    <property type="molecule type" value="Genomic_DNA"/>
</dbReference>
<dbReference type="AlphaFoldDB" id="A0A6S7J500"/>
<dbReference type="Proteomes" id="UP001152795">
    <property type="component" value="Unassembled WGS sequence"/>
</dbReference>
<evidence type="ECO:0000313" key="1">
    <source>
        <dbReference type="EMBL" id="CAB4025084.1"/>
    </source>
</evidence>
<protein>
    <submittedName>
        <fullName evidence="1">Uncharacterized protein</fullName>
    </submittedName>
</protein>
<dbReference type="OrthoDB" id="5972318at2759"/>
<proteinExistence type="predicted"/>
<accession>A0A6S7J500</accession>
<reference evidence="1" key="1">
    <citation type="submission" date="2020-04" db="EMBL/GenBank/DDBJ databases">
        <authorList>
            <person name="Alioto T."/>
            <person name="Alioto T."/>
            <person name="Gomez Garrido J."/>
        </authorList>
    </citation>
    <scope>NUCLEOTIDE SEQUENCE</scope>
    <source>
        <strain evidence="1">A484AB</strain>
    </source>
</reference>
<keyword evidence="2" id="KW-1185">Reference proteome</keyword>
<organism evidence="1 2">
    <name type="scientific">Paramuricea clavata</name>
    <name type="common">Red gorgonian</name>
    <name type="synonym">Violescent sea-whip</name>
    <dbReference type="NCBI Taxonomy" id="317549"/>
    <lineage>
        <taxon>Eukaryota</taxon>
        <taxon>Metazoa</taxon>
        <taxon>Cnidaria</taxon>
        <taxon>Anthozoa</taxon>
        <taxon>Octocorallia</taxon>
        <taxon>Malacalcyonacea</taxon>
        <taxon>Plexauridae</taxon>
        <taxon>Paramuricea</taxon>
    </lineage>
</organism>